<dbReference type="Proteomes" id="UP001227095">
    <property type="component" value="Chromosome"/>
</dbReference>
<evidence type="ECO:0000256" key="1">
    <source>
        <dbReference type="SAM" id="Phobius"/>
    </source>
</evidence>
<keyword evidence="1" id="KW-0472">Membrane</keyword>
<name>A0ABY8M0F8_9HYPH</name>
<reference evidence="2 3" key="1">
    <citation type="submission" date="2023-04" db="EMBL/GenBank/DDBJ databases">
        <title>Neorhizobium petrolearium OS53, complete genome.</title>
        <authorList>
            <person name="Yu T."/>
        </authorList>
    </citation>
    <scope>NUCLEOTIDE SEQUENCE [LARGE SCALE GENOMIC DNA]</scope>
    <source>
        <strain evidence="2 3">OS53</strain>
    </source>
</reference>
<dbReference type="RefSeq" id="WP_227704714.1">
    <property type="nucleotide sequence ID" value="NZ_CP123000.1"/>
</dbReference>
<gene>
    <name evidence="2" type="ORF">QEO92_24300</name>
</gene>
<keyword evidence="3" id="KW-1185">Reference proteome</keyword>
<accession>A0ABY8M0F8</accession>
<evidence type="ECO:0000313" key="2">
    <source>
        <dbReference type="EMBL" id="WGI68047.1"/>
    </source>
</evidence>
<protein>
    <submittedName>
        <fullName evidence="2">Uncharacterized protein</fullName>
    </submittedName>
</protein>
<sequence length="174" mass="19207">MLFELIAAVVAGVALAGIAMGLRWVSRGHLPKWIVPAAAGLGMLSYAVWSEYTWFSRVTNAMPPTIAVTWQHEDRSFWRPWSYYRPVIDRFSAVDTGSAKRHPEQPGQVMVDLVLAARWQQPARVTVVFDCNGKRQANLVDQDVTVAQDGAIIGAKWSDIPADDPTLAAACKQD</sequence>
<proteinExistence type="predicted"/>
<organism evidence="2 3">
    <name type="scientific">Neorhizobium petrolearium</name>
    <dbReference type="NCBI Taxonomy" id="515361"/>
    <lineage>
        <taxon>Bacteria</taxon>
        <taxon>Pseudomonadati</taxon>
        <taxon>Pseudomonadota</taxon>
        <taxon>Alphaproteobacteria</taxon>
        <taxon>Hyphomicrobiales</taxon>
        <taxon>Rhizobiaceae</taxon>
        <taxon>Rhizobium/Agrobacterium group</taxon>
        <taxon>Neorhizobium</taxon>
    </lineage>
</organism>
<evidence type="ECO:0000313" key="3">
    <source>
        <dbReference type="Proteomes" id="UP001227095"/>
    </source>
</evidence>
<feature type="transmembrane region" description="Helical" evidence="1">
    <location>
        <begin position="31"/>
        <end position="49"/>
    </location>
</feature>
<dbReference type="EMBL" id="CP123000">
    <property type="protein sequence ID" value="WGI68047.1"/>
    <property type="molecule type" value="Genomic_DNA"/>
</dbReference>
<keyword evidence="1" id="KW-0812">Transmembrane</keyword>
<keyword evidence="1" id="KW-1133">Transmembrane helix</keyword>